<dbReference type="EMBL" id="CM043791">
    <property type="protein sequence ID" value="KAI4824001.1"/>
    <property type="molecule type" value="Genomic_DNA"/>
</dbReference>
<accession>A0ACB9XAW5</accession>
<dbReference type="Proteomes" id="UP001057452">
    <property type="component" value="Chromosome 7"/>
</dbReference>
<gene>
    <name evidence="1" type="ORF">KUCAC02_012547</name>
</gene>
<reference evidence="1" key="1">
    <citation type="submission" date="2022-05" db="EMBL/GenBank/DDBJ databases">
        <title>Chromosome-level genome of Chaenocephalus aceratus.</title>
        <authorList>
            <person name="Park H."/>
        </authorList>
    </citation>
    <scope>NUCLEOTIDE SEQUENCE</scope>
    <source>
        <strain evidence="1">KU_202001</strain>
    </source>
</reference>
<sequence length="107" mass="12401">MTIMCSKDCPLLWCYGIVYIHSIGNILSLKRVYLSSVHPRDPRPVLPKFMAWGQMDEELNDHLLVLHCTDCLVFQEFAEVESGWQESRDEAGSWEQRGRNWEVAKGC</sequence>
<organism evidence="1 2">
    <name type="scientific">Chaenocephalus aceratus</name>
    <name type="common">Blackfin icefish</name>
    <name type="synonym">Chaenichthys aceratus</name>
    <dbReference type="NCBI Taxonomy" id="36190"/>
    <lineage>
        <taxon>Eukaryota</taxon>
        <taxon>Metazoa</taxon>
        <taxon>Chordata</taxon>
        <taxon>Craniata</taxon>
        <taxon>Vertebrata</taxon>
        <taxon>Euteleostomi</taxon>
        <taxon>Actinopterygii</taxon>
        <taxon>Neopterygii</taxon>
        <taxon>Teleostei</taxon>
        <taxon>Neoteleostei</taxon>
        <taxon>Acanthomorphata</taxon>
        <taxon>Eupercaria</taxon>
        <taxon>Perciformes</taxon>
        <taxon>Notothenioidei</taxon>
        <taxon>Channichthyidae</taxon>
        <taxon>Chaenocephalus</taxon>
    </lineage>
</organism>
<name>A0ACB9XAW5_CHAAC</name>
<proteinExistence type="predicted"/>
<keyword evidence="2" id="KW-1185">Reference proteome</keyword>
<comment type="caution">
    <text evidence="1">The sequence shown here is derived from an EMBL/GenBank/DDBJ whole genome shotgun (WGS) entry which is preliminary data.</text>
</comment>
<evidence type="ECO:0000313" key="2">
    <source>
        <dbReference type="Proteomes" id="UP001057452"/>
    </source>
</evidence>
<protein>
    <submittedName>
        <fullName evidence="1">Uncharacterized protein</fullName>
    </submittedName>
</protein>
<evidence type="ECO:0000313" key="1">
    <source>
        <dbReference type="EMBL" id="KAI4824001.1"/>
    </source>
</evidence>